<proteinExistence type="predicted"/>
<keyword evidence="1" id="KW-0472">Membrane</keyword>
<protein>
    <submittedName>
        <fullName evidence="2">Uncharacterized protein</fullName>
    </submittedName>
</protein>
<dbReference type="Proteomes" id="UP000232722">
    <property type="component" value="Unassembled WGS sequence"/>
</dbReference>
<accession>A0A2N0NGJ0</accession>
<dbReference type="EMBL" id="LLXJ01007443">
    <property type="protein sequence ID" value="PKB93702.1"/>
    <property type="molecule type" value="Genomic_DNA"/>
</dbReference>
<sequence length="83" mass="9911">MICCHNNYITPEIMWPFKHAKNADKLKCEFVDFYYFFDRFSLLILFALTKFLFMFILHFCYGGIADCASTSSNLNDKYHEINE</sequence>
<comment type="caution">
    <text evidence="2">The sequence shown here is derived from an EMBL/GenBank/DDBJ whole genome shotgun (WGS) entry which is preliminary data.</text>
</comment>
<reference evidence="2 3" key="2">
    <citation type="submission" date="2017-09" db="EMBL/GenBank/DDBJ databases">
        <title>Extensive intraspecific genome diversity in a model arbuscular mycorrhizal fungus.</title>
        <authorList>
            <person name="Chen E.C."/>
            <person name="Morin E."/>
            <person name="Beaudet D."/>
            <person name="Noel J."/>
            <person name="Ndikumana S."/>
            <person name="Charron P."/>
            <person name="St-Onge C."/>
            <person name="Giorgi J."/>
            <person name="Grigoriev I.V."/>
            <person name="Roux C."/>
            <person name="Martin F.M."/>
            <person name="Corradi N."/>
        </authorList>
    </citation>
    <scope>NUCLEOTIDE SEQUENCE [LARGE SCALE GENOMIC DNA]</scope>
    <source>
        <strain evidence="2 3">A5</strain>
    </source>
</reference>
<evidence type="ECO:0000256" key="1">
    <source>
        <dbReference type="SAM" id="Phobius"/>
    </source>
</evidence>
<evidence type="ECO:0000313" key="3">
    <source>
        <dbReference type="Proteomes" id="UP000232722"/>
    </source>
</evidence>
<keyword evidence="1" id="KW-1133">Transmembrane helix</keyword>
<dbReference type="AlphaFoldDB" id="A0A2N0NGJ0"/>
<feature type="transmembrane region" description="Helical" evidence="1">
    <location>
        <begin position="40"/>
        <end position="61"/>
    </location>
</feature>
<reference evidence="2 3" key="1">
    <citation type="submission" date="2016-04" db="EMBL/GenBank/DDBJ databases">
        <title>Genome analyses suggest a sexual origin of heterokaryosis in a supposedly ancient asexual fungus.</title>
        <authorList>
            <person name="Ropars J."/>
            <person name="Sedzielewska K."/>
            <person name="Noel J."/>
            <person name="Charron P."/>
            <person name="Farinelli L."/>
            <person name="Marton T."/>
            <person name="Kruger M."/>
            <person name="Pelin A."/>
            <person name="Brachmann A."/>
            <person name="Corradi N."/>
        </authorList>
    </citation>
    <scope>NUCLEOTIDE SEQUENCE [LARGE SCALE GENOMIC DNA]</scope>
    <source>
        <strain evidence="2 3">A5</strain>
    </source>
</reference>
<evidence type="ECO:0000313" key="2">
    <source>
        <dbReference type="EMBL" id="PKB93702.1"/>
    </source>
</evidence>
<gene>
    <name evidence="2" type="ORF">RhiirA5_440560</name>
</gene>
<keyword evidence="1" id="KW-0812">Transmembrane</keyword>
<name>A0A2N0NGJ0_9GLOM</name>
<organism evidence="2 3">
    <name type="scientific">Rhizophagus irregularis</name>
    <dbReference type="NCBI Taxonomy" id="588596"/>
    <lineage>
        <taxon>Eukaryota</taxon>
        <taxon>Fungi</taxon>
        <taxon>Fungi incertae sedis</taxon>
        <taxon>Mucoromycota</taxon>
        <taxon>Glomeromycotina</taxon>
        <taxon>Glomeromycetes</taxon>
        <taxon>Glomerales</taxon>
        <taxon>Glomeraceae</taxon>
        <taxon>Rhizophagus</taxon>
    </lineage>
</organism>